<sequence length="46" mass="5014">MYCNVCQGTGFVSVKIANSNDELKHACEACDGTGRRPERARPTQAK</sequence>
<reference evidence="1" key="1">
    <citation type="submission" date="2024-07" db="EMBL/GenBank/DDBJ databases">
        <title>Complete genome sequences of cellulolytic bacteria, Kitasatospora sp. CMC57 and Streptomyces sp. CMC78, isolated from Japanese agricultural soil.</title>
        <authorList>
            <person name="Hashimoto T."/>
            <person name="Ito M."/>
            <person name="Iwamoto M."/>
            <person name="Fukahori D."/>
            <person name="Shoda T."/>
            <person name="Sakoda M."/>
            <person name="Morohoshi T."/>
            <person name="Mitsuboshi M."/>
            <person name="Nishizawa T."/>
        </authorList>
    </citation>
    <scope>NUCLEOTIDE SEQUENCE</scope>
    <source>
        <strain evidence="1">CMC57</strain>
    </source>
</reference>
<proteinExistence type="predicted"/>
<name>A0AB33K2B3_9ACTN</name>
<protein>
    <recommendedName>
        <fullName evidence="2">Molecular chaperone DnaJ</fullName>
    </recommendedName>
</protein>
<dbReference type="AlphaFoldDB" id="A0AB33K2B3"/>
<dbReference type="InterPro" id="IPR036410">
    <property type="entry name" value="HSP_DnaJ_Cys-rich_dom_sf"/>
</dbReference>
<accession>A0AB33K2B3</accession>
<evidence type="ECO:0000313" key="1">
    <source>
        <dbReference type="EMBL" id="BFP48961.1"/>
    </source>
</evidence>
<dbReference type="Gene3D" id="2.10.230.10">
    <property type="entry name" value="Heat shock protein DnaJ, cysteine-rich domain"/>
    <property type="match status" value="1"/>
</dbReference>
<dbReference type="SUPFAM" id="SSF57938">
    <property type="entry name" value="DnaJ/Hsp40 cysteine-rich domain"/>
    <property type="match status" value="1"/>
</dbReference>
<organism evidence="1">
    <name type="scientific">Kitasatospora sp. CMC57</name>
    <dbReference type="NCBI Taxonomy" id="3231513"/>
    <lineage>
        <taxon>Bacteria</taxon>
        <taxon>Bacillati</taxon>
        <taxon>Actinomycetota</taxon>
        <taxon>Actinomycetes</taxon>
        <taxon>Kitasatosporales</taxon>
        <taxon>Streptomycetaceae</taxon>
        <taxon>Kitasatospora</taxon>
    </lineage>
</organism>
<dbReference type="EMBL" id="AP035881">
    <property type="protein sequence ID" value="BFP48961.1"/>
    <property type="molecule type" value="Genomic_DNA"/>
</dbReference>
<evidence type="ECO:0008006" key="2">
    <source>
        <dbReference type="Google" id="ProtNLM"/>
    </source>
</evidence>
<gene>
    <name evidence="1" type="ORF">KCMC57_53290</name>
</gene>